<dbReference type="FunFam" id="3.30.70.360:FF:000001">
    <property type="entry name" value="N-acetyldiaminopimelate deacetylase"/>
    <property type="match status" value="1"/>
</dbReference>
<dbReference type="PANTHER" id="PTHR11014">
    <property type="entry name" value="PEPTIDASE M20 FAMILY MEMBER"/>
    <property type="match status" value="1"/>
</dbReference>
<proteinExistence type="predicted"/>
<evidence type="ECO:0000259" key="3">
    <source>
        <dbReference type="Pfam" id="PF07687"/>
    </source>
</evidence>
<dbReference type="PANTHER" id="PTHR11014:SF63">
    <property type="entry name" value="METALLOPEPTIDASE, PUTATIVE (AFU_ORTHOLOGUE AFUA_6G09600)-RELATED"/>
    <property type="match status" value="1"/>
</dbReference>
<dbReference type="InterPro" id="IPR002933">
    <property type="entry name" value="Peptidase_M20"/>
</dbReference>
<feature type="binding site" evidence="2">
    <location>
        <position position="102"/>
    </location>
    <ligand>
        <name>Mn(2+)</name>
        <dbReference type="ChEBI" id="CHEBI:29035"/>
        <label>2</label>
    </ligand>
</feature>
<keyword evidence="2" id="KW-0464">Manganese</keyword>
<dbReference type="GO" id="GO:0019877">
    <property type="term" value="P:diaminopimelate biosynthetic process"/>
    <property type="evidence" value="ECO:0007669"/>
    <property type="project" value="UniProtKB-ARBA"/>
</dbReference>
<keyword evidence="1 4" id="KW-0378">Hydrolase</keyword>
<protein>
    <submittedName>
        <fullName evidence="4">Amidohydrolase</fullName>
    </submittedName>
</protein>
<dbReference type="InterPro" id="IPR011650">
    <property type="entry name" value="Peptidase_M20_dimer"/>
</dbReference>
<evidence type="ECO:0000313" key="4">
    <source>
        <dbReference type="EMBL" id="PYF04017.1"/>
    </source>
</evidence>
<comment type="cofactor">
    <cofactor evidence="2">
        <name>Mn(2+)</name>
        <dbReference type="ChEBI" id="CHEBI:29035"/>
    </cofactor>
    <text evidence="2">The Mn(2+) ion enhances activity.</text>
</comment>
<dbReference type="AlphaFoldDB" id="A0A318TJJ0"/>
<dbReference type="InterPro" id="IPR036264">
    <property type="entry name" value="Bact_exopeptidase_dim_dom"/>
</dbReference>
<dbReference type="OrthoDB" id="9776731at2"/>
<dbReference type="Pfam" id="PF01546">
    <property type="entry name" value="Peptidase_M20"/>
    <property type="match status" value="1"/>
</dbReference>
<feature type="binding site" evidence="2">
    <location>
        <position position="362"/>
    </location>
    <ligand>
        <name>Mn(2+)</name>
        <dbReference type="ChEBI" id="CHEBI:29035"/>
        <label>2</label>
    </ligand>
</feature>
<dbReference type="SUPFAM" id="SSF53187">
    <property type="entry name" value="Zn-dependent exopeptidases"/>
    <property type="match status" value="1"/>
</dbReference>
<dbReference type="NCBIfam" id="TIGR01891">
    <property type="entry name" value="amidohydrolases"/>
    <property type="match status" value="1"/>
</dbReference>
<feature type="domain" description="Peptidase M20 dimerisation" evidence="3">
    <location>
        <begin position="187"/>
        <end position="280"/>
    </location>
</feature>
<gene>
    <name evidence="4" type="ORF">BJ095_12647</name>
</gene>
<evidence type="ECO:0000313" key="5">
    <source>
        <dbReference type="Proteomes" id="UP000247416"/>
    </source>
</evidence>
<dbReference type="CDD" id="cd08021">
    <property type="entry name" value="M20_Acy1_YhaA-like"/>
    <property type="match status" value="1"/>
</dbReference>
<dbReference type="Gene3D" id="3.30.70.360">
    <property type="match status" value="1"/>
</dbReference>
<dbReference type="SUPFAM" id="SSF55031">
    <property type="entry name" value="Bacterial exopeptidase dimerisation domain"/>
    <property type="match status" value="1"/>
</dbReference>
<reference evidence="4 5" key="1">
    <citation type="submission" date="2018-06" db="EMBL/GenBank/DDBJ databases">
        <title>Genomic Encyclopedia of Archaeal and Bacterial Type Strains, Phase II (KMG-II): from individual species to whole genera.</title>
        <authorList>
            <person name="Goeker M."/>
        </authorList>
    </citation>
    <scope>NUCLEOTIDE SEQUENCE [LARGE SCALE GENOMIC DNA]</scope>
    <source>
        <strain evidence="4 5">KACC 16626</strain>
    </source>
</reference>
<dbReference type="EMBL" id="QJTJ01000026">
    <property type="protein sequence ID" value="PYF04017.1"/>
    <property type="molecule type" value="Genomic_DNA"/>
</dbReference>
<dbReference type="Proteomes" id="UP000247416">
    <property type="component" value="Unassembled WGS sequence"/>
</dbReference>
<accession>A0A318TJJ0</accession>
<dbReference type="GO" id="GO:0046872">
    <property type="term" value="F:metal ion binding"/>
    <property type="evidence" value="ECO:0007669"/>
    <property type="project" value="UniProtKB-KW"/>
</dbReference>
<dbReference type="PIRSF" id="PIRSF005962">
    <property type="entry name" value="Pept_M20D_amidohydro"/>
    <property type="match status" value="1"/>
</dbReference>
<dbReference type="Gene3D" id="3.40.630.10">
    <property type="entry name" value="Zn peptidases"/>
    <property type="match status" value="1"/>
</dbReference>
<dbReference type="RefSeq" id="WP_107936786.1">
    <property type="nucleotide sequence ID" value="NZ_CP085009.1"/>
</dbReference>
<evidence type="ECO:0000256" key="1">
    <source>
        <dbReference type="ARBA" id="ARBA00022801"/>
    </source>
</evidence>
<dbReference type="Pfam" id="PF07687">
    <property type="entry name" value="M20_dimer"/>
    <property type="match status" value="1"/>
</dbReference>
<evidence type="ECO:0000256" key="2">
    <source>
        <dbReference type="PIRSR" id="PIRSR005962-1"/>
    </source>
</evidence>
<keyword evidence="2" id="KW-0479">Metal-binding</keyword>
<dbReference type="InterPro" id="IPR017439">
    <property type="entry name" value="Amidohydrolase"/>
</dbReference>
<feature type="binding site" evidence="2">
    <location>
        <position position="138"/>
    </location>
    <ligand>
        <name>Mn(2+)</name>
        <dbReference type="ChEBI" id="CHEBI:29035"/>
        <label>2</label>
    </ligand>
</feature>
<sequence>MEKLFAILENHIEEMVSIRRHLHENPELSFQEVQTPIFIADYHRKLGLEVREGVGGRGVVATLRGAKPGKTVALRADFDALAIQEQNEIPYKSKIDGVMHACGHDGHTATLLVLAKAFVEIKDELQGNIVFIHQFAEEIAPGGAKPMIDDGCLDGVDVIFGTHLWAPTPLGEIQVRNGAIMAAADRLEITIQGKGGHGAEPHNSIDSIVVASQFITQLQTVVSRRIDPLKSAVVSIGHFEAINPFNVIAEKVELKGTVRTFDEQVRTQIEQEIELLLKSVCDGFHASYEYAFTRGYPPVVNHKKETQFIADVACQISEVKNVVECAPLMVGEDFAYYLEKVPGTFFITGAKDPAWEEAYPHHHAQFNFDERAMLIAAKTMGLATLKYLKQNKKISTSI</sequence>
<comment type="caution">
    <text evidence="4">The sequence shown here is derived from an EMBL/GenBank/DDBJ whole genome shotgun (WGS) entry which is preliminary data.</text>
</comment>
<dbReference type="GO" id="GO:0050118">
    <property type="term" value="F:N-acetyldiaminopimelate deacetylase activity"/>
    <property type="evidence" value="ECO:0007669"/>
    <property type="project" value="UniProtKB-ARBA"/>
</dbReference>
<feature type="binding site" evidence="2">
    <location>
        <position position="104"/>
    </location>
    <ligand>
        <name>Mn(2+)</name>
        <dbReference type="ChEBI" id="CHEBI:29035"/>
        <label>2</label>
    </ligand>
</feature>
<name>A0A318TJJ0_9BACL</name>
<feature type="binding site" evidence="2">
    <location>
        <position position="163"/>
    </location>
    <ligand>
        <name>Mn(2+)</name>
        <dbReference type="ChEBI" id="CHEBI:29035"/>
        <label>2</label>
    </ligand>
</feature>
<keyword evidence="5" id="KW-1185">Reference proteome</keyword>
<organism evidence="4 5">
    <name type="scientific">Ureibacillus chungkukjangi</name>
    <dbReference type="NCBI Taxonomy" id="1202712"/>
    <lineage>
        <taxon>Bacteria</taxon>
        <taxon>Bacillati</taxon>
        <taxon>Bacillota</taxon>
        <taxon>Bacilli</taxon>
        <taxon>Bacillales</taxon>
        <taxon>Caryophanaceae</taxon>
        <taxon>Ureibacillus</taxon>
    </lineage>
</organism>